<sequence length="158" mass="16038">MNLSSKTVRSAWLALSLSVGPMALLQAAGPAEVGTIIDLQGNAQAKPGGALAPLDFLTEGSTVELAPGGKMTVTLYKQGTEYAVTGPATFQVNALELKGIKGNPPALLPKASKPVVRNPTGAPERNAGAVIMRSVRSAEPAQPAAPVQSPTSTNGAQK</sequence>
<feature type="region of interest" description="Disordered" evidence="1">
    <location>
        <begin position="111"/>
        <end position="158"/>
    </location>
</feature>
<dbReference type="RefSeq" id="WP_256765518.1">
    <property type="nucleotide sequence ID" value="NZ_JANIGO010000006.1"/>
</dbReference>
<evidence type="ECO:0000256" key="2">
    <source>
        <dbReference type="SAM" id="SignalP"/>
    </source>
</evidence>
<protein>
    <recommendedName>
        <fullName evidence="5">DUF5666 domain-containing protein</fullName>
    </recommendedName>
</protein>
<evidence type="ECO:0000313" key="4">
    <source>
        <dbReference type="Proteomes" id="UP001204142"/>
    </source>
</evidence>
<feature type="chain" id="PRO_5046979156" description="DUF5666 domain-containing protein" evidence="2">
    <location>
        <begin position="28"/>
        <end position="158"/>
    </location>
</feature>
<feature type="signal peptide" evidence="2">
    <location>
        <begin position="1"/>
        <end position="27"/>
    </location>
</feature>
<evidence type="ECO:0000256" key="1">
    <source>
        <dbReference type="SAM" id="MobiDB-lite"/>
    </source>
</evidence>
<accession>A0ABT1WKR8</accession>
<organism evidence="3 4">
    <name type="scientific">Limnobacter humi</name>
    <dbReference type="NCBI Taxonomy" id="1778671"/>
    <lineage>
        <taxon>Bacteria</taxon>
        <taxon>Pseudomonadati</taxon>
        <taxon>Pseudomonadota</taxon>
        <taxon>Betaproteobacteria</taxon>
        <taxon>Burkholderiales</taxon>
        <taxon>Burkholderiaceae</taxon>
        <taxon>Limnobacter</taxon>
    </lineage>
</organism>
<keyword evidence="2" id="KW-0732">Signal</keyword>
<comment type="caution">
    <text evidence="3">The sequence shown here is derived from an EMBL/GenBank/DDBJ whole genome shotgun (WGS) entry which is preliminary data.</text>
</comment>
<evidence type="ECO:0000313" key="3">
    <source>
        <dbReference type="EMBL" id="MCQ8897713.1"/>
    </source>
</evidence>
<name>A0ABT1WKR8_9BURK</name>
<feature type="compositionally biased region" description="Polar residues" evidence="1">
    <location>
        <begin position="148"/>
        <end position="158"/>
    </location>
</feature>
<dbReference type="Proteomes" id="UP001204142">
    <property type="component" value="Unassembled WGS sequence"/>
</dbReference>
<keyword evidence="4" id="KW-1185">Reference proteome</keyword>
<evidence type="ECO:0008006" key="5">
    <source>
        <dbReference type="Google" id="ProtNLM"/>
    </source>
</evidence>
<reference evidence="3 4" key="1">
    <citation type="submission" date="2022-07" db="EMBL/GenBank/DDBJ databases">
        <authorList>
            <person name="Xamxidin M."/>
            <person name="Wu M."/>
        </authorList>
    </citation>
    <scope>NUCLEOTIDE SEQUENCE [LARGE SCALE GENOMIC DNA]</scope>
    <source>
        <strain evidence="3 4">NBRC 111650</strain>
    </source>
</reference>
<proteinExistence type="predicted"/>
<dbReference type="EMBL" id="JANIGO010000006">
    <property type="protein sequence ID" value="MCQ8897713.1"/>
    <property type="molecule type" value="Genomic_DNA"/>
</dbReference>
<gene>
    <name evidence="3" type="ORF">NQT62_14825</name>
</gene>